<accession>A0A2S8F852</accession>
<dbReference type="Proteomes" id="UP000239388">
    <property type="component" value="Unassembled WGS sequence"/>
</dbReference>
<reference evidence="1 2" key="1">
    <citation type="submission" date="2018-02" db="EMBL/GenBank/DDBJ databases">
        <title>Comparative genomes isolates from brazilian mangrove.</title>
        <authorList>
            <person name="Araujo J.E."/>
            <person name="Taketani R.G."/>
            <person name="Silva M.C.P."/>
            <person name="Loureco M.V."/>
            <person name="Andreote F.D."/>
        </authorList>
    </citation>
    <scope>NUCLEOTIDE SEQUENCE [LARGE SCALE GENOMIC DNA]</scope>
    <source>
        <strain evidence="1 2">NAP PRIS-MGV</strain>
    </source>
</reference>
<evidence type="ECO:0008006" key="3">
    <source>
        <dbReference type="Google" id="ProtNLM"/>
    </source>
</evidence>
<dbReference type="EMBL" id="PUIB01000025">
    <property type="protein sequence ID" value="PQO28310.1"/>
    <property type="molecule type" value="Genomic_DNA"/>
</dbReference>
<dbReference type="OrthoDB" id="285989at2"/>
<proteinExistence type="predicted"/>
<name>A0A2S8F852_9BACT</name>
<evidence type="ECO:0000313" key="1">
    <source>
        <dbReference type="EMBL" id="PQO28310.1"/>
    </source>
</evidence>
<protein>
    <recommendedName>
        <fullName evidence="3">Glycosyl hydrolases family 2 sugar binding domain-containing protein</fullName>
    </recommendedName>
</protein>
<evidence type="ECO:0000313" key="2">
    <source>
        <dbReference type="Proteomes" id="UP000239388"/>
    </source>
</evidence>
<gene>
    <name evidence="1" type="ORF">C5Y98_25790</name>
</gene>
<dbReference type="RefSeq" id="WP_105358754.1">
    <property type="nucleotide sequence ID" value="NZ_PUIB01000025.1"/>
</dbReference>
<comment type="caution">
    <text evidence="1">The sequence shown here is derived from an EMBL/GenBank/DDBJ whole genome shotgun (WGS) entry which is preliminary data.</text>
</comment>
<sequence>MSNHHTIRLNGPWEMITALPDEPQRVKLPKGWPEIISAAKQGPVLLQRWFHRPTGIDDGSQVELVLIGLPFSGSVSVNDQSLGSFAPFQTHARSVGAHLTERCCLTLSVERLGELEDSIPIPQISLAILPAS</sequence>
<organism evidence="1 2">
    <name type="scientific">Blastopirellula marina</name>
    <dbReference type="NCBI Taxonomy" id="124"/>
    <lineage>
        <taxon>Bacteria</taxon>
        <taxon>Pseudomonadati</taxon>
        <taxon>Planctomycetota</taxon>
        <taxon>Planctomycetia</taxon>
        <taxon>Pirellulales</taxon>
        <taxon>Pirellulaceae</taxon>
        <taxon>Blastopirellula</taxon>
    </lineage>
</organism>
<dbReference type="AlphaFoldDB" id="A0A2S8F852"/>